<dbReference type="EMBL" id="CADCVY010000016">
    <property type="protein sequence ID" value="CAA9490990.1"/>
    <property type="molecule type" value="Genomic_DNA"/>
</dbReference>
<reference evidence="2" key="1">
    <citation type="submission" date="2020-02" db="EMBL/GenBank/DDBJ databases">
        <authorList>
            <person name="Meier V. D."/>
        </authorList>
    </citation>
    <scope>NUCLEOTIDE SEQUENCE</scope>
    <source>
        <strain evidence="2">AVDCRST_MAG44</strain>
    </source>
</reference>
<keyword evidence="1" id="KW-0732">Signal</keyword>
<feature type="signal peptide" evidence="1">
    <location>
        <begin position="1"/>
        <end position="26"/>
    </location>
</feature>
<accession>A0A6J4SB62</accession>
<proteinExistence type="predicted"/>
<sequence>MTERFALACGLWLLPLLASCGGTDSAADDTVTATLPAAEGSVQPPSDRGGSAKTRTIPAPIAASTYTSLEPAACKLIEENSEEGGYSRRRCPGVAGYRLETSESDLRQNVVVIAPDGRRSELDLSGLVAKGAFNRLGKAAEWRGDSPAGPTSLIFRLHVAAYPEARRPDVGKLVVARLVPSACIAAIVPPGPGQNDKARAIAEGKLPNCMGE</sequence>
<dbReference type="AlphaFoldDB" id="A0A6J4SB62"/>
<gene>
    <name evidence="2" type="ORF">AVDCRST_MAG44-204</name>
</gene>
<organism evidence="2">
    <name type="scientific">uncultured Sphingomonas sp</name>
    <dbReference type="NCBI Taxonomy" id="158754"/>
    <lineage>
        <taxon>Bacteria</taxon>
        <taxon>Pseudomonadati</taxon>
        <taxon>Pseudomonadota</taxon>
        <taxon>Alphaproteobacteria</taxon>
        <taxon>Sphingomonadales</taxon>
        <taxon>Sphingomonadaceae</taxon>
        <taxon>Sphingomonas</taxon>
        <taxon>environmental samples</taxon>
    </lineage>
</organism>
<evidence type="ECO:0008006" key="3">
    <source>
        <dbReference type="Google" id="ProtNLM"/>
    </source>
</evidence>
<protein>
    <recommendedName>
        <fullName evidence="3">TonB C-terminal domain-containing protein</fullName>
    </recommendedName>
</protein>
<evidence type="ECO:0000313" key="2">
    <source>
        <dbReference type="EMBL" id="CAA9490990.1"/>
    </source>
</evidence>
<feature type="chain" id="PRO_5026923904" description="TonB C-terminal domain-containing protein" evidence="1">
    <location>
        <begin position="27"/>
        <end position="212"/>
    </location>
</feature>
<dbReference type="PROSITE" id="PS51257">
    <property type="entry name" value="PROKAR_LIPOPROTEIN"/>
    <property type="match status" value="1"/>
</dbReference>
<name>A0A6J4SB62_9SPHN</name>
<evidence type="ECO:0000256" key="1">
    <source>
        <dbReference type="SAM" id="SignalP"/>
    </source>
</evidence>